<dbReference type="EMBL" id="BAAFSV010000001">
    <property type="protein sequence ID" value="GAB1310275.1"/>
    <property type="molecule type" value="Genomic_DNA"/>
</dbReference>
<evidence type="ECO:0000313" key="9">
    <source>
        <dbReference type="Proteomes" id="UP001628179"/>
    </source>
</evidence>
<reference evidence="8 9" key="1">
    <citation type="submission" date="2024-09" db="EMBL/GenBank/DDBJ databases">
        <title>Itraconazole resistance in Madurella fahalii resulting from another homologue of gene encoding cytochrome P450 14-alpha sterol demethylase (CYP51).</title>
        <authorList>
            <person name="Yoshioka I."/>
            <person name="Fahal A.H."/>
            <person name="Kaneko S."/>
            <person name="Yaguchi T."/>
        </authorList>
    </citation>
    <scope>NUCLEOTIDE SEQUENCE [LARGE SCALE GENOMIC DNA]</scope>
    <source>
        <strain evidence="8 9">IFM 68171</strain>
    </source>
</reference>
<comment type="caution">
    <text evidence="8">The sequence shown here is derived from an EMBL/GenBank/DDBJ whole genome shotgun (WGS) entry which is preliminary data.</text>
</comment>
<evidence type="ECO:0000256" key="1">
    <source>
        <dbReference type="ARBA" id="ARBA00004141"/>
    </source>
</evidence>
<evidence type="ECO:0000256" key="6">
    <source>
        <dbReference type="ARBA" id="ARBA00023136"/>
    </source>
</evidence>
<evidence type="ECO:0000313" key="8">
    <source>
        <dbReference type="EMBL" id="GAB1310275.1"/>
    </source>
</evidence>
<feature type="transmembrane region" description="Helical" evidence="7">
    <location>
        <begin position="225"/>
        <end position="246"/>
    </location>
</feature>
<comment type="similarity">
    <text evidence="2">Belongs to the alkaline ceramidase family.</text>
</comment>
<dbReference type="Pfam" id="PF05875">
    <property type="entry name" value="Ceramidase"/>
    <property type="match status" value="1"/>
</dbReference>
<comment type="subcellular location">
    <subcellularLocation>
        <location evidence="1">Membrane</location>
        <topology evidence="1">Multi-pass membrane protein</topology>
    </subcellularLocation>
</comment>
<evidence type="ECO:0000256" key="7">
    <source>
        <dbReference type="SAM" id="Phobius"/>
    </source>
</evidence>
<organism evidence="8 9">
    <name type="scientific">Madurella fahalii</name>
    <dbReference type="NCBI Taxonomy" id="1157608"/>
    <lineage>
        <taxon>Eukaryota</taxon>
        <taxon>Fungi</taxon>
        <taxon>Dikarya</taxon>
        <taxon>Ascomycota</taxon>
        <taxon>Pezizomycotina</taxon>
        <taxon>Sordariomycetes</taxon>
        <taxon>Sordariomycetidae</taxon>
        <taxon>Sordariales</taxon>
        <taxon>Sordariales incertae sedis</taxon>
        <taxon>Madurella</taxon>
    </lineage>
</organism>
<feature type="transmembrane region" description="Helical" evidence="7">
    <location>
        <begin position="117"/>
        <end position="138"/>
    </location>
</feature>
<keyword evidence="4" id="KW-0378">Hydrolase</keyword>
<keyword evidence="5 7" id="KW-1133">Transmembrane helix</keyword>
<dbReference type="PANTHER" id="PTHR46187">
    <property type="entry name" value="ALKALINE CERAMIDASE 3"/>
    <property type="match status" value="1"/>
</dbReference>
<feature type="transmembrane region" description="Helical" evidence="7">
    <location>
        <begin position="178"/>
        <end position="198"/>
    </location>
</feature>
<dbReference type="RefSeq" id="XP_070912008.1">
    <property type="nucleotide sequence ID" value="XM_071055907.1"/>
</dbReference>
<dbReference type="InterPro" id="IPR008901">
    <property type="entry name" value="ACER"/>
</dbReference>
<evidence type="ECO:0000256" key="5">
    <source>
        <dbReference type="ARBA" id="ARBA00022989"/>
    </source>
</evidence>
<keyword evidence="3 7" id="KW-0812">Transmembrane</keyword>
<accession>A0ABQ0FY76</accession>
<evidence type="ECO:0000256" key="3">
    <source>
        <dbReference type="ARBA" id="ARBA00022692"/>
    </source>
</evidence>
<evidence type="ECO:0000256" key="4">
    <source>
        <dbReference type="ARBA" id="ARBA00022801"/>
    </source>
</evidence>
<gene>
    <name evidence="8" type="ORF">MFIFM68171_00485</name>
</gene>
<sequence length="249" mass="27588">MGHHNHHYGGDPFAGKGLWSPPTSAANFCEEDYAVTIYIAEFINALSSLAYSYLAFRFPGRARKHDSLSAALFFVGVTSTSYHATLRQGPQFSDDLSMLLLAACLLQRLYTHGQSRAVAAIVTAAIALGTGCMTVLYIRSANILVHLSTFTAMVHLIWPRTLYLIYAGPRPELEKSKLIRRFWKAAALLVGAFVIWNIDLEMCLELRAIRHKLGLPWAWALELHGWWHILTALGAAEYIALVRALCSGG</sequence>
<feature type="transmembrane region" description="Helical" evidence="7">
    <location>
        <begin position="144"/>
        <end position="166"/>
    </location>
</feature>
<evidence type="ECO:0000256" key="2">
    <source>
        <dbReference type="ARBA" id="ARBA00009780"/>
    </source>
</evidence>
<protein>
    <submittedName>
        <fullName evidence="8">Alkaline ceramidase 3</fullName>
    </submittedName>
</protein>
<proteinExistence type="inferred from homology"/>
<keyword evidence="6 7" id="KW-0472">Membrane</keyword>
<dbReference type="Proteomes" id="UP001628179">
    <property type="component" value="Unassembled WGS sequence"/>
</dbReference>
<name>A0ABQ0FY76_9PEZI</name>
<feature type="transmembrane region" description="Helical" evidence="7">
    <location>
        <begin position="33"/>
        <end position="56"/>
    </location>
</feature>
<dbReference type="PANTHER" id="PTHR46187:SF1">
    <property type="entry name" value="ALKALINE PHYTOCERAMIDASE"/>
    <property type="match status" value="1"/>
</dbReference>
<dbReference type="GeneID" id="98171230"/>
<keyword evidence="9" id="KW-1185">Reference proteome</keyword>